<dbReference type="AlphaFoldDB" id="A0A2S6CXQ1"/>
<evidence type="ECO:0000313" key="2">
    <source>
        <dbReference type="EMBL" id="PPJ64360.1"/>
    </source>
</evidence>
<reference evidence="2 3" key="1">
    <citation type="submission" date="2018-02" db="EMBL/GenBank/DDBJ databases">
        <title>Discovery of a pederin family compound in a non-symbiotic bloom-forming cyanobacterium.</title>
        <authorList>
            <person name="Kust A."/>
            <person name="Mares J."/>
            <person name="Jokela J."/>
            <person name="Urajova P."/>
            <person name="Hajek J."/>
            <person name="Saurav K."/>
            <person name="Voracova K."/>
            <person name="Fewer D.P."/>
            <person name="Haapaniemi E."/>
            <person name="Permi P."/>
            <person name="Rehakova K."/>
            <person name="Sivonen K."/>
            <person name="Hrouzek P."/>
        </authorList>
    </citation>
    <scope>NUCLEOTIDE SEQUENCE [LARGE SCALE GENOMIC DNA]</scope>
    <source>
        <strain evidence="2 3">CHARLIE-1</strain>
    </source>
</reference>
<protein>
    <recommendedName>
        <fullName evidence="1">Conserved hypothetical protein CHP02391 domain-containing protein</fullName>
    </recommendedName>
</protein>
<comment type="caution">
    <text evidence="2">The sequence shown here is derived from an EMBL/GenBank/DDBJ whole genome shotgun (WGS) entry which is preliminary data.</text>
</comment>
<evidence type="ECO:0000313" key="3">
    <source>
        <dbReference type="Proteomes" id="UP000239589"/>
    </source>
</evidence>
<proteinExistence type="predicted"/>
<sequence>MTLLQGFSRGVRNVLAHNIVEDEDPQKAFEYLAMASLFCRRINDTKKVNP</sequence>
<dbReference type="EMBL" id="PGEM01000029">
    <property type="protein sequence ID" value="PPJ64360.1"/>
    <property type="molecule type" value="Genomic_DNA"/>
</dbReference>
<dbReference type="OrthoDB" id="1863356at2"/>
<dbReference type="Pfam" id="PF09509">
    <property type="entry name" value="Hypoth_Ymh"/>
    <property type="match status" value="1"/>
</dbReference>
<evidence type="ECO:0000259" key="1">
    <source>
        <dbReference type="Pfam" id="PF09509"/>
    </source>
</evidence>
<name>A0A2S6CXQ1_9CYAN</name>
<organism evidence="2 3">
    <name type="scientific">Cuspidothrix issatschenkoi CHARLIE-1</name>
    <dbReference type="NCBI Taxonomy" id="2052836"/>
    <lineage>
        <taxon>Bacteria</taxon>
        <taxon>Bacillati</taxon>
        <taxon>Cyanobacteriota</taxon>
        <taxon>Cyanophyceae</taxon>
        <taxon>Nostocales</taxon>
        <taxon>Aphanizomenonaceae</taxon>
        <taxon>Cuspidothrix</taxon>
    </lineage>
</organism>
<accession>A0A2S6CXQ1</accession>
<gene>
    <name evidence="2" type="ORF">CUN59_05150</name>
</gene>
<keyword evidence="3" id="KW-1185">Reference proteome</keyword>
<dbReference type="Proteomes" id="UP000239589">
    <property type="component" value="Unassembled WGS sequence"/>
</dbReference>
<feature type="domain" description="Conserved hypothetical protein CHP02391" evidence="1">
    <location>
        <begin position="1"/>
        <end position="42"/>
    </location>
</feature>
<dbReference type="InterPro" id="IPR012654">
    <property type="entry name" value="CHP02391"/>
</dbReference>